<dbReference type="AlphaFoldDB" id="A0A7W3QMW2"/>
<accession>A0A7W3QMW2</accession>
<gene>
    <name evidence="3" type="ORF">HNR61_004084</name>
</gene>
<dbReference type="Proteomes" id="UP000572680">
    <property type="component" value="Unassembled WGS sequence"/>
</dbReference>
<dbReference type="RefSeq" id="WP_182844737.1">
    <property type="nucleotide sequence ID" value="NZ_BAAALP010000032.1"/>
</dbReference>
<feature type="transmembrane region" description="Helical" evidence="2">
    <location>
        <begin position="433"/>
        <end position="452"/>
    </location>
</feature>
<name>A0A7W3QMW2_ACTNM</name>
<keyword evidence="4" id="KW-1185">Reference proteome</keyword>
<evidence type="ECO:0000256" key="1">
    <source>
        <dbReference type="SAM" id="MobiDB-lite"/>
    </source>
</evidence>
<keyword evidence="2" id="KW-0472">Membrane</keyword>
<comment type="caution">
    <text evidence="3">The sequence shown here is derived from an EMBL/GenBank/DDBJ whole genome shotgun (WGS) entry which is preliminary data.</text>
</comment>
<evidence type="ECO:0000313" key="4">
    <source>
        <dbReference type="Proteomes" id="UP000572680"/>
    </source>
</evidence>
<organism evidence="3 4">
    <name type="scientific">Actinomadura namibiensis</name>
    <dbReference type="NCBI Taxonomy" id="182080"/>
    <lineage>
        <taxon>Bacteria</taxon>
        <taxon>Bacillati</taxon>
        <taxon>Actinomycetota</taxon>
        <taxon>Actinomycetes</taxon>
        <taxon>Streptosporangiales</taxon>
        <taxon>Thermomonosporaceae</taxon>
        <taxon>Actinomadura</taxon>
    </lineage>
</organism>
<evidence type="ECO:0000256" key="2">
    <source>
        <dbReference type="SAM" id="Phobius"/>
    </source>
</evidence>
<keyword evidence="2" id="KW-1133">Transmembrane helix</keyword>
<sequence length="487" mass="54211">MNIAGQIPPDWTISWIRAYDLGDLAHTAPGALVATGGAGTGVDVVDVDEQAFFDIQTLRFGHVARLRLPWLRFDGTLRLAAGERPVAGRVRGHLLVHSSGFMVVRLTLRADRLEYEGPVTAEVLGQLERAMWVTGYPLRWHVPQGRVVEGNIRCAMNWFFLDFYERAHGRPSGAHIAEWASEGMQGCEKLHELYREGYVGHPFPVSFGAQFEIVNPRLSPLAGSLDREREWQGVIDSLMFPGRGDIRAVPVALGRETLDRWYLTENQALTLLLSGAVDGETDVMDPDRTQLLEYLTLRRAALRCVQRDTQRVLTERLTITRAQLERWQHMVASTTDDYVLHDRIGQLIEPIRGHYTSEILLRDLGDLERQVRANLTWFQERLDTLSDWTGGLVGASVGAAAMVLSLQESIKGVLGDVLGGGPEKVLANHPWEFAGTMLTLMVLSFGLALTLIRRMTSRLNPFSAPATAGPPWSRRRGRRATGSAPPS</sequence>
<reference evidence="3 4" key="1">
    <citation type="submission" date="2020-08" db="EMBL/GenBank/DDBJ databases">
        <title>Genomic Encyclopedia of Type Strains, Phase IV (KMG-IV): sequencing the most valuable type-strain genomes for metagenomic binning, comparative biology and taxonomic classification.</title>
        <authorList>
            <person name="Goeker M."/>
        </authorList>
    </citation>
    <scope>NUCLEOTIDE SEQUENCE [LARGE SCALE GENOMIC DNA]</scope>
    <source>
        <strain evidence="3 4">DSM 44197</strain>
    </source>
</reference>
<dbReference type="EMBL" id="JACJIA010000005">
    <property type="protein sequence ID" value="MBA8952438.1"/>
    <property type="molecule type" value="Genomic_DNA"/>
</dbReference>
<evidence type="ECO:0000313" key="3">
    <source>
        <dbReference type="EMBL" id="MBA8952438.1"/>
    </source>
</evidence>
<protein>
    <submittedName>
        <fullName evidence="3">Uncharacterized protein</fullName>
    </submittedName>
</protein>
<feature type="region of interest" description="Disordered" evidence="1">
    <location>
        <begin position="463"/>
        <end position="487"/>
    </location>
</feature>
<keyword evidence="2" id="KW-0812">Transmembrane</keyword>
<proteinExistence type="predicted"/>